<dbReference type="Proteomes" id="UP000178597">
    <property type="component" value="Unassembled WGS sequence"/>
</dbReference>
<organism evidence="1 2">
    <name type="scientific">Candidatus Roizmanbacteria bacterium RIFCSPHIGHO2_02_FULL_39_9</name>
    <dbReference type="NCBI Taxonomy" id="1802040"/>
    <lineage>
        <taxon>Bacteria</taxon>
        <taxon>Candidatus Roizmaniibacteriota</taxon>
    </lineage>
</organism>
<proteinExistence type="predicted"/>
<comment type="caution">
    <text evidence="1">The sequence shown here is derived from an EMBL/GenBank/DDBJ whole genome shotgun (WGS) entry which is preliminary data.</text>
</comment>
<evidence type="ECO:0000313" key="1">
    <source>
        <dbReference type="EMBL" id="OGK25558.1"/>
    </source>
</evidence>
<dbReference type="EMBL" id="MFZP01000063">
    <property type="protein sequence ID" value="OGK25558.1"/>
    <property type="molecule type" value="Genomic_DNA"/>
</dbReference>
<dbReference type="AlphaFoldDB" id="A0A1F7H398"/>
<accession>A0A1F7H398</accession>
<gene>
    <name evidence="1" type="ORF">A3C28_01735</name>
</gene>
<reference evidence="1 2" key="1">
    <citation type="journal article" date="2016" name="Nat. Commun.">
        <title>Thousands of microbial genomes shed light on interconnected biogeochemical processes in an aquifer system.</title>
        <authorList>
            <person name="Anantharaman K."/>
            <person name="Brown C.T."/>
            <person name="Hug L.A."/>
            <person name="Sharon I."/>
            <person name="Castelle C.J."/>
            <person name="Probst A.J."/>
            <person name="Thomas B.C."/>
            <person name="Singh A."/>
            <person name="Wilkins M.J."/>
            <person name="Karaoz U."/>
            <person name="Brodie E.L."/>
            <person name="Williams K.H."/>
            <person name="Hubbard S.S."/>
            <person name="Banfield J.F."/>
        </authorList>
    </citation>
    <scope>NUCLEOTIDE SEQUENCE [LARGE SCALE GENOMIC DNA]</scope>
</reference>
<name>A0A1F7H398_9BACT</name>
<sequence length="92" mass="10205">MDIFAELAEKIIKEQENIIGPLALEQAKKVPGIKVDGSTHTISLIGNKTTVLENLVKQYEALFGQASVELCKDVASKYLKEIPQEQLPQVLR</sequence>
<protein>
    <submittedName>
        <fullName evidence="1">Uncharacterized protein</fullName>
    </submittedName>
</protein>
<dbReference type="STRING" id="1802040.A3C28_01735"/>
<evidence type="ECO:0000313" key="2">
    <source>
        <dbReference type="Proteomes" id="UP000178597"/>
    </source>
</evidence>